<sequence length="28" mass="3187">MNTSMGRTLVSDKFTLPLPVVKLARPKW</sequence>
<proteinExistence type="evidence at transcript level"/>
<protein>
    <submittedName>
        <fullName evidence="1">Uncharacterized protein</fullName>
    </submittedName>
</protein>
<reference evidence="1" key="1">
    <citation type="submission" date="2012-05" db="EMBL/GenBank/DDBJ databases">
        <authorList>
            <person name="Krishnakumar V."/>
            <person name="Cheung F."/>
            <person name="Xiao Y."/>
            <person name="Chan A."/>
            <person name="Moskal W.A."/>
            <person name="Town C.D."/>
        </authorList>
    </citation>
    <scope>NUCLEOTIDE SEQUENCE</scope>
</reference>
<dbReference type="EMBL" id="BT142902">
    <property type="protein sequence ID" value="AFK42696.1"/>
    <property type="molecule type" value="mRNA"/>
</dbReference>
<organism evidence="1">
    <name type="scientific">Lotus japonicus</name>
    <name type="common">Lotus corniculatus var. japonicus</name>
    <dbReference type="NCBI Taxonomy" id="34305"/>
    <lineage>
        <taxon>Eukaryota</taxon>
        <taxon>Viridiplantae</taxon>
        <taxon>Streptophyta</taxon>
        <taxon>Embryophyta</taxon>
        <taxon>Tracheophyta</taxon>
        <taxon>Spermatophyta</taxon>
        <taxon>Magnoliopsida</taxon>
        <taxon>eudicotyledons</taxon>
        <taxon>Gunneridae</taxon>
        <taxon>Pentapetalae</taxon>
        <taxon>rosids</taxon>
        <taxon>fabids</taxon>
        <taxon>Fabales</taxon>
        <taxon>Fabaceae</taxon>
        <taxon>Papilionoideae</taxon>
        <taxon>50 kb inversion clade</taxon>
        <taxon>NPAAA clade</taxon>
        <taxon>Hologalegina</taxon>
        <taxon>robinioid clade</taxon>
        <taxon>Loteae</taxon>
        <taxon>Lotus</taxon>
    </lineage>
</organism>
<evidence type="ECO:0000313" key="1">
    <source>
        <dbReference type="EMBL" id="AFK42696.1"/>
    </source>
</evidence>
<name>I3SR04_LOTJA</name>
<accession>I3SR04</accession>
<dbReference type="AlphaFoldDB" id="I3SR04"/>